<comment type="caution">
    <text evidence="1">The sequence shown here is derived from an EMBL/GenBank/DDBJ whole genome shotgun (WGS) entry which is preliminary data.</text>
</comment>
<sequence length="103" mass="11677">MCWQVGAWIGGGLDSRMGGLKGEWLNWSVDGCVVGCWICGGLVSGLLGGPIHGWGGWIDGGRQWIDGWQKRWDRWWVVDGWSRRVVGWMDVWIDGAISRWFNK</sequence>
<organism evidence="1 2">
    <name type="scientific">Eretmocerus hayati</name>
    <dbReference type="NCBI Taxonomy" id="131215"/>
    <lineage>
        <taxon>Eukaryota</taxon>
        <taxon>Metazoa</taxon>
        <taxon>Ecdysozoa</taxon>
        <taxon>Arthropoda</taxon>
        <taxon>Hexapoda</taxon>
        <taxon>Insecta</taxon>
        <taxon>Pterygota</taxon>
        <taxon>Neoptera</taxon>
        <taxon>Endopterygota</taxon>
        <taxon>Hymenoptera</taxon>
        <taxon>Apocrita</taxon>
        <taxon>Proctotrupomorpha</taxon>
        <taxon>Chalcidoidea</taxon>
        <taxon>Aphelinidae</taxon>
        <taxon>Aphelininae</taxon>
        <taxon>Eretmocerus</taxon>
    </lineage>
</organism>
<gene>
    <name evidence="1" type="ORF">QAD02_023248</name>
</gene>
<accession>A0ACC2PXS2</accession>
<dbReference type="EMBL" id="CM056741">
    <property type="protein sequence ID" value="KAJ8687454.1"/>
    <property type="molecule type" value="Genomic_DNA"/>
</dbReference>
<dbReference type="Proteomes" id="UP001239111">
    <property type="component" value="Chromosome 1"/>
</dbReference>
<protein>
    <submittedName>
        <fullName evidence="1">Uncharacterized protein</fullName>
    </submittedName>
</protein>
<evidence type="ECO:0000313" key="2">
    <source>
        <dbReference type="Proteomes" id="UP001239111"/>
    </source>
</evidence>
<reference evidence="1" key="1">
    <citation type="submission" date="2023-04" db="EMBL/GenBank/DDBJ databases">
        <title>A chromosome-level genome assembly of the parasitoid wasp Eretmocerus hayati.</title>
        <authorList>
            <person name="Zhong Y."/>
            <person name="Liu S."/>
            <person name="Liu Y."/>
        </authorList>
    </citation>
    <scope>NUCLEOTIDE SEQUENCE</scope>
    <source>
        <strain evidence="1">ZJU_SS_LIU_2023</strain>
    </source>
</reference>
<proteinExistence type="predicted"/>
<evidence type="ECO:0000313" key="1">
    <source>
        <dbReference type="EMBL" id="KAJ8687454.1"/>
    </source>
</evidence>
<keyword evidence="2" id="KW-1185">Reference proteome</keyword>
<name>A0ACC2PXS2_9HYME</name>